<evidence type="ECO:0000313" key="4">
    <source>
        <dbReference type="EMBL" id="ART83715.1"/>
    </source>
</evidence>
<gene>
    <name evidence="4" type="ORF">CBP31_14620</name>
</gene>
<name>A0A1Y0D9K3_9GAMM</name>
<dbReference type="InterPro" id="IPR006015">
    <property type="entry name" value="Universal_stress_UspA"/>
</dbReference>
<dbReference type="OrthoDB" id="9792500at2"/>
<sequence length="158" mass="17709">MSAQTKEVMMPYRNILLALELNAREKPLLKRAVELAESHQAKLHIIHVSPELGSIYTGSLSLDLRQLKNKLRLENGYEIMQMLKKEAFNASSISLPNGDIRQAVQNAVKQQGADLLICGRQQERPFFGHLFSNSSGFLDIDGCDLLVIKLSDNHPTEP</sequence>
<dbReference type="GO" id="GO:0005737">
    <property type="term" value="C:cytoplasm"/>
    <property type="evidence" value="ECO:0007669"/>
    <property type="project" value="UniProtKB-SubCell"/>
</dbReference>
<keyword evidence="2" id="KW-0963">Cytoplasm</keyword>
<dbReference type="SUPFAM" id="SSF52402">
    <property type="entry name" value="Adenine nucleotide alpha hydrolases-like"/>
    <property type="match status" value="1"/>
</dbReference>
<accession>A0A1Y0D9K3</accession>
<dbReference type="Gene3D" id="3.40.50.620">
    <property type="entry name" value="HUPs"/>
    <property type="match status" value="1"/>
</dbReference>
<dbReference type="InterPro" id="IPR014729">
    <property type="entry name" value="Rossmann-like_a/b/a_fold"/>
</dbReference>
<dbReference type="Pfam" id="PF00582">
    <property type="entry name" value="Usp"/>
    <property type="match status" value="1"/>
</dbReference>
<reference evidence="4 5" key="1">
    <citation type="journal article" date="2014" name="Int. J. Syst. Evol. Microbiol.">
        <title>Oceanisphaera profunda sp. nov., a marine bacterium isolated from deep-sea sediment, and emended description of the genus Oceanisphaera.</title>
        <authorList>
            <person name="Xu Z."/>
            <person name="Zhang X.Y."/>
            <person name="Su H.N."/>
            <person name="Yu Z.C."/>
            <person name="Liu C."/>
            <person name="Li H."/>
            <person name="Chen X.L."/>
            <person name="Song X.Y."/>
            <person name="Xie B.B."/>
            <person name="Qin Q.L."/>
            <person name="Zhou B.C."/>
            <person name="Shi M."/>
            <person name="Huang Y."/>
            <person name="Zhang Y.Z."/>
        </authorList>
    </citation>
    <scope>NUCLEOTIDE SEQUENCE [LARGE SCALE GENOMIC DNA]</scope>
    <source>
        <strain evidence="4 5">SM1222</strain>
    </source>
</reference>
<dbReference type="EMBL" id="CP021377">
    <property type="protein sequence ID" value="ART83715.1"/>
    <property type="molecule type" value="Genomic_DNA"/>
</dbReference>
<dbReference type="AlphaFoldDB" id="A0A1Y0D9K3"/>
<evidence type="ECO:0000313" key="5">
    <source>
        <dbReference type="Proteomes" id="UP000243937"/>
    </source>
</evidence>
<proteinExistence type="inferred from homology"/>
<comment type="subcellular location">
    <subcellularLocation>
        <location evidence="2">Cytoplasm</location>
    </subcellularLocation>
</comment>
<organism evidence="4 5">
    <name type="scientific">Oceanisphaera profunda</name>
    <dbReference type="NCBI Taxonomy" id="1416627"/>
    <lineage>
        <taxon>Bacteria</taxon>
        <taxon>Pseudomonadati</taxon>
        <taxon>Pseudomonadota</taxon>
        <taxon>Gammaproteobacteria</taxon>
        <taxon>Aeromonadales</taxon>
        <taxon>Aeromonadaceae</taxon>
        <taxon>Oceanisphaera</taxon>
    </lineage>
</organism>
<evidence type="ECO:0000256" key="1">
    <source>
        <dbReference type="ARBA" id="ARBA00008791"/>
    </source>
</evidence>
<dbReference type="Proteomes" id="UP000243937">
    <property type="component" value="Chromosome"/>
</dbReference>
<dbReference type="InterPro" id="IPR006016">
    <property type="entry name" value="UspA"/>
</dbReference>
<evidence type="ECO:0000259" key="3">
    <source>
        <dbReference type="Pfam" id="PF00582"/>
    </source>
</evidence>
<dbReference type="KEGG" id="opf:CBP31_14620"/>
<dbReference type="PIRSF" id="PIRSF006276">
    <property type="entry name" value="UspA"/>
    <property type="match status" value="1"/>
</dbReference>
<keyword evidence="5" id="KW-1185">Reference proteome</keyword>
<comment type="similarity">
    <text evidence="1 2">Belongs to the universal stress protein A family.</text>
</comment>
<feature type="domain" description="UspA" evidence="3">
    <location>
        <begin position="12"/>
        <end position="133"/>
    </location>
</feature>
<protein>
    <recommendedName>
        <fullName evidence="2">Universal stress protein</fullName>
    </recommendedName>
</protein>
<evidence type="ECO:0000256" key="2">
    <source>
        <dbReference type="PIRNR" id="PIRNR006276"/>
    </source>
</evidence>